<sequence length="507" mass="55518">MKRQYIAAALTLAATFAFPFDAISAESVHSMAAKVTPWQDKPRVFVLSDIGNEPDDQMSLTRFLLYSNEMNIEGLVATTSTWQRSKVSPEKMELVLSHYAEVQPNLLKHKPDYPSAAQLKSLIASGQSGYGMADVGPGKSSAGSELLAKAIERSTDSKKPLYITLWGGANTLAQALTDLSARHPAGNVVTLTKNLIVYSISDQDDAGHWVRVHYPNITWIVDPSNQQGEDYSRATWTGISGDRYYRNGAGADFTTVSQSWLDKNIRSKGPMGKGYLQYAFIMEGDTPSFLGLIRNGLGSEMNPGWGGWGGRYIVRTPQNEPHPVWTSGGDFFPGNPNGADTVKGTDGHQYTSNQATIWRWREAFQHDFAARMDWTIKDFKHANHNPVVVVNGVSGQQPLFITGKVGSTVQLTAEGTHDPDGDSLSYKWFTYPEATSAVSKQIDSKLVQGVRGEDYLSAPAVLQITQQSGREASVKIHRPGTEHIILAVTDTGTPSLTSYRRIIVSGE</sequence>
<dbReference type="Pfam" id="PF07632">
    <property type="entry name" value="Sde182_NH-like"/>
    <property type="match status" value="1"/>
</dbReference>
<dbReference type="Gene3D" id="3.90.245.10">
    <property type="entry name" value="Ribonucleoside hydrolase-like"/>
    <property type="match status" value="1"/>
</dbReference>
<evidence type="ECO:0000256" key="1">
    <source>
        <dbReference type="SAM" id="SignalP"/>
    </source>
</evidence>
<dbReference type="GO" id="GO:0016799">
    <property type="term" value="F:hydrolase activity, hydrolyzing N-glycosyl compounds"/>
    <property type="evidence" value="ECO:0007669"/>
    <property type="project" value="InterPro"/>
</dbReference>
<name>A0A317PJT2_9ENTR</name>
<reference evidence="4 5" key="1">
    <citation type="submission" date="2018-05" db="EMBL/GenBank/DDBJ databases">
        <title>Genomic Encyclopedia of Type Strains, Phase IV (KMG-IV): sequencing the most valuable type-strain genomes for metagenomic binning, comparative biology and taxonomic classification.</title>
        <authorList>
            <person name="Goeker M."/>
        </authorList>
    </citation>
    <scope>NUCLEOTIDE SEQUENCE [LARGE SCALE GENOMIC DNA]</scope>
    <source>
        <strain evidence="4 5">DSM 19579</strain>
    </source>
</reference>
<feature type="domain" description="Cellulose-binding Sde182 nucleoside hydrolase-like" evidence="2">
    <location>
        <begin position="43"/>
        <end position="312"/>
    </location>
</feature>
<evidence type="ECO:0000259" key="3">
    <source>
        <dbReference type="Pfam" id="PF21027"/>
    </source>
</evidence>
<dbReference type="Pfam" id="PF21027">
    <property type="entry name" value="Sde0182_C"/>
    <property type="match status" value="1"/>
</dbReference>
<dbReference type="RefSeq" id="WP_110028115.1">
    <property type="nucleotide sequence ID" value="NZ_QGTS01000023.1"/>
</dbReference>
<protein>
    <submittedName>
        <fullName evidence="4">Uncharacterized protein DUF1593</fullName>
    </submittedName>
</protein>
<dbReference type="InterPro" id="IPR048527">
    <property type="entry name" value="Sde182_C"/>
</dbReference>
<dbReference type="InterPro" id="IPR036452">
    <property type="entry name" value="Ribo_hydro-like"/>
</dbReference>
<evidence type="ECO:0000313" key="5">
    <source>
        <dbReference type="Proteomes" id="UP000246744"/>
    </source>
</evidence>
<comment type="caution">
    <text evidence="4">The sequence shown here is derived from an EMBL/GenBank/DDBJ whole genome shotgun (WGS) entry which is preliminary data.</text>
</comment>
<dbReference type="InterPro" id="IPR013783">
    <property type="entry name" value="Ig-like_fold"/>
</dbReference>
<dbReference type="EMBL" id="QGTS01000023">
    <property type="protein sequence ID" value="PWW01021.1"/>
    <property type="molecule type" value="Genomic_DNA"/>
</dbReference>
<proteinExistence type="predicted"/>
<organism evidence="4 5">
    <name type="scientific">Mangrovibacter plantisponsor</name>
    <dbReference type="NCBI Taxonomy" id="451513"/>
    <lineage>
        <taxon>Bacteria</taxon>
        <taxon>Pseudomonadati</taxon>
        <taxon>Pseudomonadota</taxon>
        <taxon>Gammaproteobacteria</taxon>
        <taxon>Enterobacterales</taxon>
        <taxon>Enterobacteriaceae</taxon>
        <taxon>Mangrovibacter</taxon>
    </lineage>
</organism>
<feature type="domain" description="Cellulose-binding Sde182 C-terminal" evidence="3">
    <location>
        <begin position="408"/>
        <end position="505"/>
    </location>
</feature>
<dbReference type="Proteomes" id="UP000246744">
    <property type="component" value="Unassembled WGS sequence"/>
</dbReference>
<keyword evidence="5" id="KW-1185">Reference proteome</keyword>
<dbReference type="InterPro" id="IPR011483">
    <property type="entry name" value="Sde182_NH-like"/>
</dbReference>
<gene>
    <name evidence="4" type="ORF">DES37_12329</name>
</gene>
<evidence type="ECO:0000259" key="2">
    <source>
        <dbReference type="Pfam" id="PF07632"/>
    </source>
</evidence>
<evidence type="ECO:0000313" key="4">
    <source>
        <dbReference type="EMBL" id="PWW01021.1"/>
    </source>
</evidence>
<accession>A0A317PJT2</accession>
<dbReference type="AlphaFoldDB" id="A0A317PJT2"/>
<dbReference type="Gene3D" id="2.60.40.10">
    <property type="entry name" value="Immunoglobulins"/>
    <property type="match status" value="1"/>
</dbReference>
<feature type="chain" id="PRO_5016343949" evidence="1">
    <location>
        <begin position="20"/>
        <end position="507"/>
    </location>
</feature>
<feature type="signal peptide" evidence="1">
    <location>
        <begin position="1"/>
        <end position="19"/>
    </location>
</feature>
<dbReference type="OrthoDB" id="253051at2"/>
<keyword evidence="1" id="KW-0732">Signal</keyword>